<name>A0A8X7ZA20_POPTO</name>
<accession>A0A8X7ZA20</accession>
<proteinExistence type="predicted"/>
<dbReference type="InterPro" id="IPR004304">
    <property type="entry name" value="FmdA_AmdA"/>
</dbReference>
<dbReference type="OrthoDB" id="9975579at2759"/>
<protein>
    <submittedName>
        <fullName evidence="1">Uncharacterized protein</fullName>
    </submittedName>
</protein>
<reference evidence="1" key="1">
    <citation type="journal article" date="2020" name="bioRxiv">
        <title>Hybrid origin of Populus tomentosa Carr. identified through genome sequencing and phylogenomic analysis.</title>
        <authorList>
            <person name="An X."/>
            <person name="Gao K."/>
            <person name="Chen Z."/>
            <person name="Li J."/>
            <person name="Yang X."/>
            <person name="Yang X."/>
            <person name="Zhou J."/>
            <person name="Guo T."/>
            <person name="Zhao T."/>
            <person name="Huang S."/>
            <person name="Miao D."/>
            <person name="Khan W.U."/>
            <person name="Rao P."/>
            <person name="Ye M."/>
            <person name="Lei B."/>
            <person name="Liao W."/>
            <person name="Wang J."/>
            <person name="Ji L."/>
            <person name="Li Y."/>
            <person name="Guo B."/>
            <person name="Mustafa N.S."/>
            <person name="Li S."/>
            <person name="Yun Q."/>
            <person name="Keller S.R."/>
            <person name="Mao J."/>
            <person name="Zhang R."/>
            <person name="Strauss S.H."/>
        </authorList>
    </citation>
    <scope>NUCLEOTIDE SEQUENCE</scope>
    <source>
        <strain evidence="1">GM15</strain>
        <tissue evidence="1">Leaf</tissue>
    </source>
</reference>
<evidence type="ECO:0000313" key="1">
    <source>
        <dbReference type="EMBL" id="KAG6767053.1"/>
    </source>
</evidence>
<dbReference type="PANTHER" id="PTHR31891:SF1">
    <property type="entry name" value="FORMAMIDASE C869.04-RELATED"/>
    <property type="match status" value="1"/>
</dbReference>
<dbReference type="EMBL" id="JAAWWB010000014">
    <property type="protein sequence ID" value="KAG6767053.1"/>
    <property type="molecule type" value="Genomic_DNA"/>
</dbReference>
<organism evidence="1 2">
    <name type="scientific">Populus tomentosa</name>
    <name type="common">Chinese white poplar</name>
    <dbReference type="NCBI Taxonomy" id="118781"/>
    <lineage>
        <taxon>Eukaryota</taxon>
        <taxon>Viridiplantae</taxon>
        <taxon>Streptophyta</taxon>
        <taxon>Embryophyta</taxon>
        <taxon>Tracheophyta</taxon>
        <taxon>Spermatophyta</taxon>
        <taxon>Magnoliopsida</taxon>
        <taxon>eudicotyledons</taxon>
        <taxon>Gunneridae</taxon>
        <taxon>Pentapetalae</taxon>
        <taxon>rosids</taxon>
        <taxon>fabids</taxon>
        <taxon>Malpighiales</taxon>
        <taxon>Salicaceae</taxon>
        <taxon>Saliceae</taxon>
        <taxon>Populus</taxon>
    </lineage>
</organism>
<dbReference type="Proteomes" id="UP000886885">
    <property type="component" value="Chromosome 7D"/>
</dbReference>
<comment type="caution">
    <text evidence="1">The sequence shown here is derived from an EMBL/GenBank/DDBJ whole genome shotgun (WGS) entry which is preliminary data.</text>
</comment>
<evidence type="ECO:0000313" key="2">
    <source>
        <dbReference type="Proteomes" id="UP000886885"/>
    </source>
</evidence>
<keyword evidence="2" id="KW-1185">Reference proteome</keyword>
<dbReference type="AlphaFoldDB" id="A0A8X7ZA20"/>
<dbReference type="GO" id="GO:0016811">
    <property type="term" value="F:hydrolase activity, acting on carbon-nitrogen (but not peptide) bonds, in linear amides"/>
    <property type="evidence" value="ECO:0007669"/>
    <property type="project" value="InterPro"/>
</dbReference>
<dbReference type="Pfam" id="PF03069">
    <property type="entry name" value="FmdA_AmdA"/>
    <property type="match status" value="2"/>
</dbReference>
<sequence length="299" mass="33337">MVLPLYNRWHPDIPPVAEVTVGELSGVEMVDFSGGGITKEYAAEDIKNADPSTVSSSYLLTICVFSHSFQFLHSTCNHIISLGSKNSLSTTVGPEIPPVAEVKAGEVFPVEMVDWTGGMIEDDDSAVDVKTIDLSTVHYLNFSIRVLDKDGNPAKPGDLLAVEISNRGPLPRDEWGSFDRKWRWFLDWPFSLCNQSSYLNTMVFLTDVSFAVHVKEGFLEKSILLMLGRPLQSQLTAICDQQTRILIIEKQGIVVMSSEDLKTGKCHNFASFVIDLLGFEMVLDERTVQDIRLSERIMC</sequence>
<dbReference type="PANTHER" id="PTHR31891">
    <property type="entry name" value="FORMAMIDASE C869.04-RELATED"/>
    <property type="match status" value="1"/>
</dbReference>
<gene>
    <name evidence="1" type="ORF">POTOM_028232</name>
</gene>